<accession>A0A501PD27</accession>
<dbReference type="InterPro" id="IPR000847">
    <property type="entry name" value="LysR_HTH_N"/>
</dbReference>
<proteinExistence type="inferred from homology"/>
<keyword evidence="7" id="KW-1185">Reference proteome</keyword>
<evidence type="ECO:0000256" key="3">
    <source>
        <dbReference type="ARBA" id="ARBA00023125"/>
    </source>
</evidence>
<dbReference type="PROSITE" id="PS50931">
    <property type="entry name" value="HTH_LYSR"/>
    <property type="match status" value="1"/>
</dbReference>
<dbReference type="EMBL" id="VFIY01000018">
    <property type="protein sequence ID" value="TPD57922.1"/>
    <property type="molecule type" value="Genomic_DNA"/>
</dbReference>
<dbReference type="Pfam" id="PF00126">
    <property type="entry name" value="HTH_1"/>
    <property type="match status" value="1"/>
</dbReference>
<dbReference type="Proteomes" id="UP000319148">
    <property type="component" value="Unassembled WGS sequence"/>
</dbReference>
<keyword evidence="3" id="KW-0238">DNA-binding</keyword>
<comment type="caution">
    <text evidence="6">The sequence shown here is derived from an EMBL/GenBank/DDBJ whole genome shotgun (WGS) entry which is preliminary data.</text>
</comment>
<dbReference type="InterPro" id="IPR058163">
    <property type="entry name" value="LysR-type_TF_proteobact-type"/>
</dbReference>
<reference evidence="7" key="1">
    <citation type="submission" date="2019-06" db="EMBL/GenBank/DDBJ databases">
        <title>The complete genome of Emcibacter congregatus ZYLT.</title>
        <authorList>
            <person name="Zhao Z."/>
        </authorList>
    </citation>
    <scope>NUCLEOTIDE SEQUENCE [LARGE SCALE GENOMIC DNA]</scope>
    <source>
        <strain evidence="7">MCCC 1A06723</strain>
    </source>
</reference>
<dbReference type="SUPFAM" id="SSF46785">
    <property type="entry name" value="Winged helix' DNA-binding domain"/>
    <property type="match status" value="1"/>
</dbReference>
<dbReference type="GO" id="GO:0003700">
    <property type="term" value="F:DNA-binding transcription factor activity"/>
    <property type="evidence" value="ECO:0007669"/>
    <property type="project" value="InterPro"/>
</dbReference>
<dbReference type="PANTHER" id="PTHR30537">
    <property type="entry name" value="HTH-TYPE TRANSCRIPTIONAL REGULATOR"/>
    <property type="match status" value="1"/>
</dbReference>
<dbReference type="PANTHER" id="PTHR30537:SF5">
    <property type="entry name" value="HTH-TYPE TRANSCRIPTIONAL ACTIVATOR TTDR-RELATED"/>
    <property type="match status" value="1"/>
</dbReference>
<evidence type="ECO:0000256" key="4">
    <source>
        <dbReference type="ARBA" id="ARBA00023163"/>
    </source>
</evidence>
<evidence type="ECO:0000313" key="6">
    <source>
        <dbReference type="EMBL" id="TPD57922.1"/>
    </source>
</evidence>
<dbReference type="InterPro" id="IPR036390">
    <property type="entry name" value="WH_DNA-bd_sf"/>
</dbReference>
<evidence type="ECO:0000256" key="2">
    <source>
        <dbReference type="ARBA" id="ARBA00023015"/>
    </source>
</evidence>
<dbReference type="OrthoDB" id="9813056at2"/>
<gene>
    <name evidence="6" type="ORF">FIV46_17660</name>
</gene>
<evidence type="ECO:0000259" key="5">
    <source>
        <dbReference type="PROSITE" id="PS50931"/>
    </source>
</evidence>
<dbReference type="InterPro" id="IPR036388">
    <property type="entry name" value="WH-like_DNA-bd_sf"/>
</dbReference>
<dbReference type="AlphaFoldDB" id="A0A501PD27"/>
<dbReference type="Gene3D" id="1.10.10.10">
    <property type="entry name" value="Winged helix-like DNA-binding domain superfamily/Winged helix DNA-binding domain"/>
    <property type="match status" value="1"/>
</dbReference>
<sequence length="298" mass="33453">MKRDTDKFHLMKVFHMVATKGSFTDGAKELGMTVSSVSKAVQQLESNLRTKLLYRTTRSQSLTDSGKIYLAQARLILADIKALEEQLLQQAQHPSGTLRVTAPIAIGQFFLSPKIHEFMRLYPQIRIELFLSDRVVDVTEEGFDLAIRSRNVPETSPLFCKKLGSHSRKLVAAPDYLAGVELPKTPARLPDLKLLNYSGSQALAAWSFSHAGQEIAFEPEAALSCNNYYALLQAACSGCGVANLYQYLVDEKIEEGTLIHLLPEWKQSGRELYAIYHQRRDISPKLDKFISFLSRSIT</sequence>
<dbReference type="Pfam" id="PF03466">
    <property type="entry name" value="LysR_substrate"/>
    <property type="match status" value="1"/>
</dbReference>
<feature type="domain" description="HTH lysR-type" evidence="5">
    <location>
        <begin position="6"/>
        <end position="63"/>
    </location>
</feature>
<dbReference type="FunFam" id="1.10.10.10:FF:000001">
    <property type="entry name" value="LysR family transcriptional regulator"/>
    <property type="match status" value="1"/>
</dbReference>
<keyword evidence="4" id="KW-0804">Transcription</keyword>
<organism evidence="6 7">
    <name type="scientific">Emcibacter nanhaiensis</name>
    <dbReference type="NCBI Taxonomy" id="1505037"/>
    <lineage>
        <taxon>Bacteria</taxon>
        <taxon>Pseudomonadati</taxon>
        <taxon>Pseudomonadota</taxon>
        <taxon>Alphaproteobacteria</taxon>
        <taxon>Emcibacterales</taxon>
        <taxon>Emcibacteraceae</taxon>
        <taxon>Emcibacter</taxon>
    </lineage>
</organism>
<comment type="similarity">
    <text evidence="1">Belongs to the LysR transcriptional regulatory family.</text>
</comment>
<dbReference type="Gene3D" id="3.40.190.290">
    <property type="match status" value="1"/>
</dbReference>
<dbReference type="SUPFAM" id="SSF53850">
    <property type="entry name" value="Periplasmic binding protein-like II"/>
    <property type="match status" value="1"/>
</dbReference>
<name>A0A501PD27_9PROT</name>
<dbReference type="GO" id="GO:0003677">
    <property type="term" value="F:DNA binding"/>
    <property type="evidence" value="ECO:0007669"/>
    <property type="project" value="UniProtKB-KW"/>
</dbReference>
<dbReference type="InterPro" id="IPR005119">
    <property type="entry name" value="LysR_subst-bd"/>
</dbReference>
<protein>
    <submittedName>
        <fullName evidence="6">LysR family transcriptional regulator</fullName>
    </submittedName>
</protein>
<dbReference type="CDD" id="cd08422">
    <property type="entry name" value="PBP2_CrgA_like"/>
    <property type="match status" value="1"/>
</dbReference>
<keyword evidence="2" id="KW-0805">Transcription regulation</keyword>
<evidence type="ECO:0000256" key="1">
    <source>
        <dbReference type="ARBA" id="ARBA00009437"/>
    </source>
</evidence>
<dbReference type="RefSeq" id="WP_139942238.1">
    <property type="nucleotide sequence ID" value="NZ_JBHSYP010000005.1"/>
</dbReference>
<evidence type="ECO:0000313" key="7">
    <source>
        <dbReference type="Proteomes" id="UP000319148"/>
    </source>
</evidence>